<reference evidence="2 3" key="1">
    <citation type="submission" date="2022-11" db="EMBL/GenBank/DDBJ databases">
        <title>Deinococcus ZS9-10, Low Temperature and Draught-tolerating, UV-resistant Bacteria from Continental Antarctica.</title>
        <authorList>
            <person name="Cheng L."/>
        </authorList>
    </citation>
    <scope>NUCLEOTIDE SEQUENCE [LARGE SCALE GENOMIC DNA]</scope>
    <source>
        <strain evidence="2 3">ZS9-10</strain>
    </source>
</reference>
<name>A0ABU4DNX1_9DEIO</name>
<dbReference type="EMBL" id="JAPMIV010000007">
    <property type="protein sequence ID" value="MDV6374138.1"/>
    <property type="molecule type" value="Genomic_DNA"/>
</dbReference>
<feature type="region of interest" description="Disordered" evidence="1">
    <location>
        <begin position="237"/>
        <end position="271"/>
    </location>
</feature>
<protein>
    <submittedName>
        <fullName evidence="2">Uncharacterized protein</fullName>
    </submittedName>
</protein>
<proteinExistence type="predicted"/>
<organism evidence="2 3">
    <name type="scientific">Deinococcus arenicola</name>
    <dbReference type="NCBI Taxonomy" id="2994950"/>
    <lineage>
        <taxon>Bacteria</taxon>
        <taxon>Thermotogati</taxon>
        <taxon>Deinococcota</taxon>
        <taxon>Deinococci</taxon>
        <taxon>Deinococcales</taxon>
        <taxon>Deinococcaceae</taxon>
        <taxon>Deinococcus</taxon>
    </lineage>
</organism>
<comment type="caution">
    <text evidence="2">The sequence shown here is derived from an EMBL/GenBank/DDBJ whole genome shotgun (WGS) entry which is preliminary data.</text>
</comment>
<sequence length="271" mass="29274">MNPDQEQRDGLMADAQQAVYSQRRRISEVRAREQVGAAGWAQSTTLQDIIRTGQQGLAATDALRQIIHLTTEQIRTLTLAASSHERDGQAQALLSIVENGEEQLTAAQALEQLVCRALEDVARTPVNELNVSRLHGIHLRVQEQLGALGAIISAAQAQAQTLEQAGKLEQVLNDHQRHVDEIQRFSAAHEASALAEAGEGIVQRIGELDEAAPEQIKALTQIGEAVAVHMGETGASGETQASALEKLADEMHDRADELRGDEAEQEQSAKA</sequence>
<evidence type="ECO:0000313" key="3">
    <source>
        <dbReference type="Proteomes" id="UP001276150"/>
    </source>
</evidence>
<keyword evidence="3" id="KW-1185">Reference proteome</keyword>
<dbReference type="RefSeq" id="WP_317639456.1">
    <property type="nucleotide sequence ID" value="NZ_JAPMIV010000007.1"/>
</dbReference>
<accession>A0ABU4DNX1</accession>
<gene>
    <name evidence="2" type="ORF">ORD21_05950</name>
</gene>
<evidence type="ECO:0000313" key="2">
    <source>
        <dbReference type="EMBL" id="MDV6374138.1"/>
    </source>
</evidence>
<dbReference type="Proteomes" id="UP001276150">
    <property type="component" value="Unassembled WGS sequence"/>
</dbReference>
<evidence type="ECO:0000256" key="1">
    <source>
        <dbReference type="SAM" id="MobiDB-lite"/>
    </source>
</evidence>
<feature type="compositionally biased region" description="Basic and acidic residues" evidence="1">
    <location>
        <begin position="246"/>
        <end position="271"/>
    </location>
</feature>